<dbReference type="Gene3D" id="3.40.50.300">
    <property type="entry name" value="P-loop containing nucleotide triphosphate hydrolases"/>
    <property type="match status" value="1"/>
</dbReference>
<dbReference type="GO" id="GO:0009432">
    <property type="term" value="P:SOS response"/>
    <property type="evidence" value="ECO:0007669"/>
    <property type="project" value="UniProtKB-KW"/>
</dbReference>
<organism evidence="4 5">
    <name type="scientific">Amycolatopsis acidiphila</name>
    <dbReference type="NCBI Taxonomy" id="715473"/>
    <lineage>
        <taxon>Bacteria</taxon>
        <taxon>Bacillati</taxon>
        <taxon>Actinomycetota</taxon>
        <taxon>Actinomycetes</taxon>
        <taxon>Pseudonocardiales</taxon>
        <taxon>Pseudonocardiaceae</taxon>
        <taxon>Amycolatopsis</taxon>
    </lineage>
</organism>
<dbReference type="GO" id="GO:0006302">
    <property type="term" value="P:double-strand break repair"/>
    <property type="evidence" value="ECO:0007669"/>
    <property type="project" value="InterPro"/>
</dbReference>
<protein>
    <submittedName>
        <fullName evidence="4">AAA family ATPase</fullName>
    </submittedName>
</protein>
<feature type="domain" description="Rad50/SbcC-type AAA" evidence="3">
    <location>
        <begin position="289"/>
        <end position="514"/>
    </location>
</feature>
<dbReference type="PANTHER" id="PTHR32182">
    <property type="entry name" value="DNA REPLICATION AND REPAIR PROTEIN RECF"/>
    <property type="match status" value="1"/>
</dbReference>
<accession>A0A558A8W4</accession>
<name>A0A558A8W4_9PSEU</name>
<dbReference type="CDD" id="cd00267">
    <property type="entry name" value="ABC_ATPase"/>
    <property type="match status" value="1"/>
</dbReference>
<keyword evidence="1" id="KW-0227">DNA damage</keyword>
<keyword evidence="1" id="KW-0742">SOS response</keyword>
<dbReference type="PANTHER" id="PTHR32182:SF22">
    <property type="entry name" value="ATP-DEPENDENT ENDONUCLEASE, OLD FAMILY-RELATED"/>
    <property type="match status" value="1"/>
</dbReference>
<dbReference type="Proteomes" id="UP000318578">
    <property type="component" value="Unassembled WGS sequence"/>
</dbReference>
<dbReference type="NCBIfam" id="NF045780">
    <property type="entry name" value="TrlF_fam_ATP"/>
    <property type="match status" value="1"/>
</dbReference>
<feature type="domain" description="ATPase AAA-type core" evidence="2">
    <location>
        <begin position="725"/>
        <end position="879"/>
    </location>
</feature>
<evidence type="ECO:0000313" key="5">
    <source>
        <dbReference type="Proteomes" id="UP000318578"/>
    </source>
</evidence>
<dbReference type="AlphaFoldDB" id="A0A558A8W4"/>
<proteinExistence type="predicted"/>
<dbReference type="Gene3D" id="3.20.20.140">
    <property type="entry name" value="Metal-dependent hydrolases"/>
    <property type="match status" value="1"/>
</dbReference>
<dbReference type="InterPro" id="IPR054787">
    <property type="entry name" value="TrlF_ATPase"/>
</dbReference>
<evidence type="ECO:0000313" key="4">
    <source>
        <dbReference type="EMBL" id="TVT20705.1"/>
    </source>
</evidence>
<sequence>MGSRSMRDDSGAHFYRCDFQVHTPRDAQWKGRRPQTPEDRKSYANKFVAKCRELELHAVAITDHHDLTFAPVIRAAARNEVGSDGRLLPPDRQLVVFPGVELTLGVPCQALLILDADLPDDRLPQVLEALACEQSDEQAEKLPDVKPLEHISSLKALYELLDQRTWLKGRYIVLPNVTDGGHQTLMRTGMQPKYKEMPCVGGYLDGSVADIGKGNARKFAGEDPAWGSKPIALFQTSDSRSETFEDLGKYSTWVKWAEPTAEALRQACLGHQSRISQQAPALPGVFISRLNISNSKFLGPLDVAFNSQYNSVIGGRGTGKSTILDYLRWGLCDQVAQAGDDELADPTVRREKLIENTLKLVGGQVEVYFTINDIPHVVRRDSRSGEILLKVGDDEFSKVRESHVRSLLPIHAYSQKQLSSVALRVDELTRFVTSPIKRDLDTVDQKIVEFTGRLRENYAKVQRAQHLDVAIRQQQLAERSLAEQATNLRNSLTDLSESDREVLNAKPGYDRVRQSLRNQERDLRQVASSAVALLDELGRVSRDLDGMADVPERLRDLVTAVLTRRQAAVDDLRQAVAVVVAAFEQARVADSAEQLATVAVDKALSDFDVLYEEVKQRSTSHQARLKELAQVEEQRTSAADLLQRHELDRRALGDPRTLHTDLRSEFVALFRERSGLLSEECGRLTELSRGLLRASISRGRGIDAIEQKFRAAIQGSGVRGGRVEQLFSGLRDESDPVATWEEVLNEIESILLLEEDAEHTSEATPNLTRLGFPLADQQRIRNRITPDAWLDLALTPINDEPVFEYQTKEKEFIAFSAASAGQQATALLRVLLSQTGVPLIIDQPEEDLDSQVIQDVVSQIWKAKEGRQIIFASHNANLVVNGDAELVVACDYRKAGDQSGGKISLQGAIDIPGLRSEITKVMEGGEKAFRLRKERYGF</sequence>
<dbReference type="GO" id="GO:0000731">
    <property type="term" value="P:DNA synthesis involved in DNA repair"/>
    <property type="evidence" value="ECO:0007669"/>
    <property type="project" value="TreeGrafter"/>
</dbReference>
<dbReference type="SUPFAM" id="SSF52540">
    <property type="entry name" value="P-loop containing nucleoside triphosphate hydrolases"/>
    <property type="match status" value="1"/>
</dbReference>
<evidence type="ECO:0000259" key="2">
    <source>
        <dbReference type="Pfam" id="PF13304"/>
    </source>
</evidence>
<evidence type="ECO:0000256" key="1">
    <source>
        <dbReference type="ARBA" id="ARBA00023236"/>
    </source>
</evidence>
<dbReference type="OrthoDB" id="9791620at2"/>
<keyword evidence="5" id="KW-1185">Reference proteome</keyword>
<comment type="caution">
    <text evidence="4">The sequence shown here is derived from an EMBL/GenBank/DDBJ whole genome shotgun (WGS) entry which is preliminary data.</text>
</comment>
<gene>
    <name evidence="4" type="ORF">FNH06_19510</name>
</gene>
<dbReference type="InterPro" id="IPR038729">
    <property type="entry name" value="Rad50/SbcC_AAA"/>
</dbReference>
<dbReference type="InterPro" id="IPR016195">
    <property type="entry name" value="Pol/histidinol_Pase-like"/>
</dbReference>
<dbReference type="EMBL" id="VJZA01000033">
    <property type="protein sequence ID" value="TVT20705.1"/>
    <property type="molecule type" value="Genomic_DNA"/>
</dbReference>
<dbReference type="GO" id="GO:0016887">
    <property type="term" value="F:ATP hydrolysis activity"/>
    <property type="evidence" value="ECO:0007669"/>
    <property type="project" value="InterPro"/>
</dbReference>
<dbReference type="InterPro" id="IPR027417">
    <property type="entry name" value="P-loop_NTPase"/>
</dbReference>
<dbReference type="SUPFAM" id="SSF89550">
    <property type="entry name" value="PHP domain-like"/>
    <property type="match status" value="1"/>
</dbReference>
<dbReference type="Pfam" id="PF13476">
    <property type="entry name" value="AAA_23"/>
    <property type="match status" value="1"/>
</dbReference>
<dbReference type="InterPro" id="IPR003959">
    <property type="entry name" value="ATPase_AAA_core"/>
</dbReference>
<reference evidence="4 5" key="1">
    <citation type="submission" date="2019-07" db="EMBL/GenBank/DDBJ databases">
        <title>New species of Amycolatopsis and Streptomyces.</title>
        <authorList>
            <person name="Duangmal K."/>
            <person name="Teo W.F.A."/>
            <person name="Lipun K."/>
        </authorList>
    </citation>
    <scope>NUCLEOTIDE SEQUENCE [LARGE SCALE GENOMIC DNA]</scope>
    <source>
        <strain evidence="4 5">JCM 30562</strain>
    </source>
</reference>
<dbReference type="Pfam" id="PF13304">
    <property type="entry name" value="AAA_21"/>
    <property type="match status" value="1"/>
</dbReference>
<evidence type="ECO:0000259" key="3">
    <source>
        <dbReference type="Pfam" id="PF13476"/>
    </source>
</evidence>